<gene>
    <name evidence="4" type="ORF">TM448A02064_0010</name>
    <name evidence="5" type="ORF">TM448B01665_0010</name>
</gene>
<evidence type="ECO:0000313" key="5">
    <source>
        <dbReference type="EMBL" id="QJH99748.1"/>
    </source>
</evidence>
<evidence type="ECO:0000313" key="4">
    <source>
        <dbReference type="EMBL" id="QJA51315.1"/>
    </source>
</evidence>
<evidence type="ECO:0000256" key="2">
    <source>
        <dbReference type="SAM" id="Coils"/>
    </source>
</evidence>
<dbReference type="InterPro" id="IPR010090">
    <property type="entry name" value="Phage_tape_meas"/>
</dbReference>
<evidence type="ECO:0000259" key="3">
    <source>
        <dbReference type="Pfam" id="PF10145"/>
    </source>
</evidence>
<dbReference type="AlphaFoldDB" id="A0A6H1ZVM3"/>
<reference evidence="4" key="1">
    <citation type="submission" date="2020-03" db="EMBL/GenBank/DDBJ databases">
        <title>The deep terrestrial virosphere.</title>
        <authorList>
            <person name="Holmfeldt K."/>
            <person name="Nilsson E."/>
            <person name="Simone D."/>
            <person name="Lopez-Fernandez M."/>
            <person name="Wu X."/>
            <person name="de Brujin I."/>
            <person name="Lundin D."/>
            <person name="Andersson A."/>
            <person name="Bertilsson S."/>
            <person name="Dopson M."/>
        </authorList>
    </citation>
    <scope>NUCLEOTIDE SEQUENCE</scope>
    <source>
        <strain evidence="4">TM448A02064</strain>
        <strain evidence="5">TM448B01665</strain>
    </source>
</reference>
<keyword evidence="1" id="KW-1188">Viral release from host cell</keyword>
<keyword evidence="2" id="KW-0175">Coiled coil</keyword>
<dbReference type="EMBL" id="MT144806">
    <property type="protein sequence ID" value="QJH99748.1"/>
    <property type="molecule type" value="Genomic_DNA"/>
</dbReference>
<accession>A0A6H1ZVM3</accession>
<feature type="coiled-coil region" evidence="2">
    <location>
        <begin position="471"/>
        <end position="501"/>
    </location>
</feature>
<dbReference type="EMBL" id="MT144252">
    <property type="protein sequence ID" value="QJA51315.1"/>
    <property type="molecule type" value="Genomic_DNA"/>
</dbReference>
<dbReference type="PANTHER" id="PTHR37813:SF1">
    <property type="entry name" value="FELS-2 PROPHAGE PROTEIN"/>
    <property type="match status" value="1"/>
</dbReference>
<feature type="domain" description="Phage tail tape measure protein" evidence="3">
    <location>
        <begin position="96"/>
        <end position="286"/>
    </location>
</feature>
<organism evidence="4">
    <name type="scientific">viral metagenome</name>
    <dbReference type="NCBI Taxonomy" id="1070528"/>
    <lineage>
        <taxon>unclassified sequences</taxon>
        <taxon>metagenomes</taxon>
        <taxon>organismal metagenomes</taxon>
    </lineage>
</organism>
<proteinExistence type="predicted"/>
<sequence>MAQDLSELVLRISTDLGNTQRQLTQLEASTAKATKSTQGLSSSWRQLRLLFGAAGGFAAVTALKSVITTFASFDQQMRNVASVAGATTEEMKRLSDASRDMAKTSVFTASEAAQAQYYLASAGMNVNQIISAQSGVMTLAAATGSDLARTSEAVASAISQFGLEAEDATRVSNVYAAAISMSQATQDKLTDSMRYAGPVASALGQSIEQTSAQLMVLYNAGLRGEQAGTGLRSTLLKLQEITPKAAATFKELNINLMDSEGRAKSSTQLLKELGVANMSTAQATRIFGLESVTAAMMLSKSGDQVDFYQKKITGTDKANQMMKTQMEGLQNQFKLFASATEEAAIALGEKMAPGIRSFTTEVTALMSLLGNAIKDGSWGEFFNRLLFGTSKPLDLADLDAQIAKLKTFQNISEKNLVSLKDWMNAKPGSLIPLDITLPRSKEQTSGGIVGWFENALRFMDPTSGIKDAENIGAAKKQIVALEELRSELIKQRDARAELNLAMKDAAALGLGLAEMDDVLAETAKTNTKQLKEQVKIQQEIDDDLAKSTMDAYQLRERELDKYVSNYKKTNGKLVDIEEKVNQMRFVNYSETVNDILDEEIKKNEELGKEALARYKTEEEVNKKEIELAKKKKDAELDYALAMAKATGDSLTQQTIEHERFVNEWVAKGRSIQEADRLWAAEHDKTITNMLRKTLDSWTDTSKLIENATTESLKKLYDSWSVFWTDVFSFESFEDTIGSFFQAILDAWKQLLVQMMAQWSMAGIAGLFKDLLAGLTGGGWSLTNAGKGFGLGNLLGAASAAKSGASLLGGVGGISGLAGYLGLGASGFTGTTGALMATGPAATAAAEAALAAEVAAAYEAMGMGATMTATGTAGTGAGANMATAGLAAGLAGPGIAMLAALGPGMVGMLFNDQISSLLGMGGNMTPEKAKANWAGQTNFMDIATKQMAAGNGMTSLGGNDFGYFSKSAEEAYKAFEKLATVAGYTKEQMDAVYRSLPPMSQKFLDSGKAAVNAEGSIRAMAEAIAVARDNGKLTDETMAAFQNKIDSLASSFGLSGDAARKFGNDIWDASRDVYTGTGSIIQYNDAISDLAHDVVNQAGQIANGVDGINAISNAYGNLADTMGSVASQADRAGNALGGIKGGSSISGGGGSGLGGYHTGGETGFGGIPKMHSGGEFLSWLLPHEYVIQPSGLNSRTRPTLDYINRNGDVPSGGKSVTVNVQMDFHSLAVPTSEDVDRVSQLLAPKIAKEIKFNLRGVYGGNA</sequence>
<dbReference type="Pfam" id="PF10145">
    <property type="entry name" value="PhageMin_Tail"/>
    <property type="match status" value="1"/>
</dbReference>
<dbReference type="NCBIfam" id="TIGR01760">
    <property type="entry name" value="tape_meas_TP901"/>
    <property type="match status" value="1"/>
</dbReference>
<evidence type="ECO:0000256" key="1">
    <source>
        <dbReference type="ARBA" id="ARBA00022612"/>
    </source>
</evidence>
<protein>
    <submittedName>
        <fullName evidence="4">Putative tail protein</fullName>
    </submittedName>
</protein>
<dbReference type="PANTHER" id="PTHR37813">
    <property type="entry name" value="FELS-2 PROPHAGE PROTEIN"/>
    <property type="match status" value="1"/>
</dbReference>
<name>A0A6H1ZVM3_9ZZZZ</name>